<dbReference type="InterPro" id="IPR022260">
    <property type="entry name" value="Integr_conj_element_PilL"/>
</dbReference>
<evidence type="ECO:0000313" key="4">
    <source>
        <dbReference type="Proteomes" id="UP000293912"/>
    </source>
</evidence>
<accession>A0A4P6X0N6</accession>
<sequence precursor="true">MSFKALFSLVLLAVVAATAHPVLAQTVTPDGSQVQVGRYTTQAGAPTESLSDPLSVYAQLSYPRQTVNTVGEALAHTLVRTGFRLVPAEALDETARNFLALPLPESQRRIGPHRVSDLLKTLLGPAWQLHSDPVSRQVWFTRSAFKGTPAPQPPRPQAQAVEAERRADVFGSP</sequence>
<evidence type="ECO:0000313" key="3">
    <source>
        <dbReference type="EMBL" id="QBM28275.1"/>
    </source>
</evidence>
<reference evidence="3 4" key="1">
    <citation type="submission" date="2019-03" db="EMBL/GenBank/DDBJ databases">
        <authorList>
            <person name="Sebastian G."/>
            <person name="Baumann P."/>
            <person name="Ruckert C."/>
            <person name="Kalinowski J."/>
            <person name="Nebel B."/>
            <person name="Takors R."/>
            <person name="Blombach B."/>
        </authorList>
    </citation>
    <scope>NUCLEOTIDE SEQUENCE [LARGE SCALE GENOMIC DNA]</scope>
    <source>
        <strain evidence="3 4">DSM 1084</strain>
    </source>
</reference>
<feature type="region of interest" description="Disordered" evidence="1">
    <location>
        <begin position="145"/>
        <end position="173"/>
    </location>
</feature>
<dbReference type="RefSeq" id="WP_133156638.1">
    <property type="nucleotide sequence ID" value="NZ_CP037867.1"/>
</dbReference>
<keyword evidence="4" id="KW-1185">Reference proteome</keyword>
<feature type="chain" id="PRO_5020943532" evidence="2">
    <location>
        <begin position="25"/>
        <end position="173"/>
    </location>
</feature>
<name>A0A4P6X0N6_HYDPS</name>
<feature type="compositionally biased region" description="Basic and acidic residues" evidence="1">
    <location>
        <begin position="162"/>
        <end position="173"/>
    </location>
</feature>
<dbReference type="Proteomes" id="UP000293912">
    <property type="component" value="Chromosome"/>
</dbReference>
<organism evidence="3 4">
    <name type="scientific">Hydrogenophaga pseudoflava</name>
    <name type="common">Pseudomonas carboxydoflava</name>
    <dbReference type="NCBI Taxonomy" id="47421"/>
    <lineage>
        <taxon>Bacteria</taxon>
        <taxon>Pseudomonadati</taxon>
        <taxon>Pseudomonadota</taxon>
        <taxon>Betaproteobacteria</taxon>
        <taxon>Burkholderiales</taxon>
        <taxon>Comamonadaceae</taxon>
        <taxon>Hydrogenophaga</taxon>
    </lineage>
</organism>
<protein>
    <submittedName>
        <fullName evidence="3">Uncharacterized protein</fullName>
    </submittedName>
</protein>
<gene>
    <name evidence="3" type="ORF">HPF_11300</name>
</gene>
<proteinExistence type="predicted"/>
<keyword evidence="2" id="KW-0732">Signal</keyword>
<feature type="signal peptide" evidence="2">
    <location>
        <begin position="1"/>
        <end position="24"/>
    </location>
</feature>
<dbReference type="KEGG" id="hpse:HPF_11300"/>
<dbReference type="EMBL" id="CP037867">
    <property type="protein sequence ID" value="QBM28275.1"/>
    <property type="molecule type" value="Genomic_DNA"/>
</dbReference>
<evidence type="ECO:0000256" key="1">
    <source>
        <dbReference type="SAM" id="MobiDB-lite"/>
    </source>
</evidence>
<evidence type="ECO:0000256" key="2">
    <source>
        <dbReference type="SAM" id="SignalP"/>
    </source>
</evidence>
<dbReference type="NCBIfam" id="TIGR03748">
    <property type="entry name" value="conj_PilL"/>
    <property type="match status" value="1"/>
</dbReference>
<dbReference type="AlphaFoldDB" id="A0A4P6X0N6"/>